<dbReference type="PANTHER" id="PTHR42839:SF2">
    <property type="entry name" value="ISOCHORISMATE SYNTHASE ENTC"/>
    <property type="match status" value="1"/>
</dbReference>
<dbReference type="EMBL" id="VOSB01000013">
    <property type="protein sequence ID" value="TXE17335.1"/>
    <property type="molecule type" value="Genomic_DNA"/>
</dbReference>
<dbReference type="Gene3D" id="3.60.120.10">
    <property type="entry name" value="Anthranilate synthase"/>
    <property type="match status" value="1"/>
</dbReference>
<dbReference type="InterPro" id="IPR015890">
    <property type="entry name" value="Chorismate_C"/>
</dbReference>
<dbReference type="OrthoDB" id="9806579at2"/>
<dbReference type="RefSeq" id="WP_028871205.1">
    <property type="nucleotide sequence ID" value="NZ_VOSB01000013.1"/>
</dbReference>
<name>A0A5C7B745_9FLAO</name>
<dbReference type="SUPFAM" id="SSF56322">
    <property type="entry name" value="ADC synthase"/>
    <property type="match status" value="1"/>
</dbReference>
<protein>
    <submittedName>
        <fullName evidence="2">Isochorismate synthase</fullName>
    </submittedName>
</protein>
<accession>A0A5C7B745</accession>
<sequence length="375" mass="42398">MIQKELFTAIETHYNSQLPFVAYRKPNNSFVKAILQKDHTVRTVNDFTESGFVFSPFDSKNDAILFPLEQSISINCDCVFSSEISNNTNLKSNSETSQNTYEQHLELVQKGIRAIRNGTFEKVVLSRVEGLPISEENPIQLFQSLLSVYPTAFVYLWYHPDIGLWLGATPETLLNIEGLRFKTMSLAGTKKHNDTSETAWGTKEINEQQIVTDYIVNNLQGVLNNINVTGPNTVKAGQLFHLQSKISGILKSGILKSVIETLHPTPAICGLPKAEAKNFILNNEKYNREFYTGFLGELNIKTSKSRNTNRRNVENNAYSSIKTTSEFFVNLRCMQIKNKHALIYVGGGITKDSDPQLEWEETVNKTQTMMRVLLN</sequence>
<comment type="caution">
    <text evidence="2">The sequence shown here is derived from an EMBL/GenBank/DDBJ whole genome shotgun (WGS) entry which is preliminary data.</text>
</comment>
<dbReference type="InterPro" id="IPR005801">
    <property type="entry name" value="ADC_synthase"/>
</dbReference>
<dbReference type="Pfam" id="PF00425">
    <property type="entry name" value="Chorismate_bind"/>
    <property type="match status" value="1"/>
</dbReference>
<organism evidence="2 3">
    <name type="scientific">Psychroserpens burtonensis</name>
    <dbReference type="NCBI Taxonomy" id="49278"/>
    <lineage>
        <taxon>Bacteria</taxon>
        <taxon>Pseudomonadati</taxon>
        <taxon>Bacteroidota</taxon>
        <taxon>Flavobacteriia</taxon>
        <taxon>Flavobacteriales</taxon>
        <taxon>Flavobacteriaceae</taxon>
        <taxon>Psychroserpens</taxon>
    </lineage>
</organism>
<gene>
    <name evidence="2" type="ORF">ES692_10150</name>
</gene>
<dbReference type="Proteomes" id="UP000321938">
    <property type="component" value="Unassembled WGS sequence"/>
</dbReference>
<keyword evidence="3" id="KW-1185">Reference proteome</keyword>
<reference evidence="2 3" key="1">
    <citation type="submission" date="2019-08" db="EMBL/GenBank/DDBJ databases">
        <title>Genome of Psychroserpens burtonensis ACAM 167.</title>
        <authorList>
            <person name="Bowman J.P."/>
        </authorList>
    </citation>
    <scope>NUCLEOTIDE SEQUENCE [LARGE SCALE GENOMIC DNA]</scope>
    <source>
        <strain evidence="2 3">ACAM 167</strain>
    </source>
</reference>
<dbReference type="AlphaFoldDB" id="A0A5C7B745"/>
<evidence type="ECO:0000259" key="1">
    <source>
        <dbReference type="Pfam" id="PF00425"/>
    </source>
</evidence>
<evidence type="ECO:0000313" key="2">
    <source>
        <dbReference type="EMBL" id="TXE17335.1"/>
    </source>
</evidence>
<dbReference type="PANTHER" id="PTHR42839">
    <property type="entry name" value="ISOCHORISMATE SYNTHASE ENTC"/>
    <property type="match status" value="1"/>
</dbReference>
<feature type="domain" description="Chorismate-utilising enzyme C-terminal" evidence="1">
    <location>
        <begin position="102"/>
        <end position="365"/>
    </location>
</feature>
<dbReference type="STRING" id="1123037.GCA_000425305_01197"/>
<evidence type="ECO:0000313" key="3">
    <source>
        <dbReference type="Proteomes" id="UP000321938"/>
    </source>
</evidence>
<proteinExistence type="predicted"/>